<feature type="region of interest" description="Disordered" evidence="4">
    <location>
        <begin position="47"/>
        <end position="89"/>
    </location>
</feature>
<reference evidence="6 7" key="1">
    <citation type="submission" date="2018-07" db="EMBL/GenBank/DDBJ databases">
        <title>Section-level genome sequencing of Aspergillus section Nigri to investigate inter- and intra-species variation.</title>
        <authorList>
            <consortium name="DOE Joint Genome Institute"/>
            <person name="Vesth T.C."/>
            <person name="Nybo J.L."/>
            <person name="Theobald S."/>
            <person name="Frisvad J.C."/>
            <person name="Larsen T.O."/>
            <person name="Nielsen K.F."/>
            <person name="Hoof J.B."/>
            <person name="Brandl J."/>
            <person name="Salamov A."/>
            <person name="Riley R."/>
            <person name="Gladden J.M."/>
            <person name="Phatale P."/>
            <person name="Nielsen M.T."/>
            <person name="Lyhne E.K."/>
            <person name="Kogle M.E."/>
            <person name="Strasser K."/>
            <person name="McDonnell E."/>
            <person name="Barry K."/>
            <person name="Clum A."/>
            <person name="Chen C."/>
            <person name="Nolan M."/>
            <person name="Sandor L."/>
            <person name="Kuo A."/>
            <person name="Lipzen A."/>
            <person name="Hainaut M."/>
            <person name="Drula E."/>
            <person name="Tsang A."/>
            <person name="Magnuson J.K."/>
            <person name="Henrissat B."/>
            <person name="Wiebenga A."/>
            <person name="Simmons B.A."/>
            <person name="Makela M.R."/>
            <person name="De vries R.P."/>
            <person name="Grigoriev I.V."/>
            <person name="Mortensen U.H."/>
            <person name="Baker S.E."/>
            <person name="Andersen M.R."/>
        </authorList>
    </citation>
    <scope>NUCLEOTIDE SEQUENCE [LARGE SCALE GENOMIC DNA]</scope>
    <source>
        <strain evidence="6 7">ATCC 13496</strain>
    </source>
</reference>
<dbReference type="InterPro" id="IPR052780">
    <property type="entry name" value="AAA_Catabolism_Regulators"/>
</dbReference>
<name>A0A370CE23_ASPNG</name>
<keyword evidence="3" id="KW-0539">Nucleus</keyword>
<evidence type="ECO:0000256" key="1">
    <source>
        <dbReference type="ARBA" id="ARBA00023015"/>
    </source>
</evidence>
<evidence type="ECO:0000313" key="7">
    <source>
        <dbReference type="Proteomes" id="UP000253845"/>
    </source>
</evidence>
<dbReference type="VEuPathDB" id="FungiDB:M747DRAFT_320927"/>
<feature type="domain" description="Xylanolytic transcriptional activator regulatory" evidence="5">
    <location>
        <begin position="281"/>
        <end position="357"/>
    </location>
</feature>
<dbReference type="AlphaFoldDB" id="A0A370CE23"/>
<dbReference type="GO" id="GO:0005634">
    <property type="term" value="C:nucleus"/>
    <property type="evidence" value="ECO:0007669"/>
    <property type="project" value="TreeGrafter"/>
</dbReference>
<dbReference type="GO" id="GO:0008270">
    <property type="term" value="F:zinc ion binding"/>
    <property type="evidence" value="ECO:0007669"/>
    <property type="project" value="InterPro"/>
</dbReference>
<dbReference type="CDD" id="cd12148">
    <property type="entry name" value="fungal_TF_MHR"/>
    <property type="match status" value="1"/>
</dbReference>
<evidence type="ECO:0000256" key="3">
    <source>
        <dbReference type="ARBA" id="ARBA00023242"/>
    </source>
</evidence>
<evidence type="ECO:0000259" key="5">
    <source>
        <dbReference type="SMART" id="SM00906"/>
    </source>
</evidence>
<dbReference type="PANTHER" id="PTHR31644">
    <property type="entry name" value="TRANSCRIPTIONAL ACTIVATOR ARO80-RELATED"/>
    <property type="match status" value="1"/>
</dbReference>
<protein>
    <recommendedName>
        <fullName evidence="5">Xylanolytic transcriptional activator regulatory domain-containing protein</fullName>
    </recommendedName>
</protein>
<dbReference type="GO" id="GO:0006351">
    <property type="term" value="P:DNA-templated transcription"/>
    <property type="evidence" value="ECO:0007669"/>
    <property type="project" value="InterPro"/>
</dbReference>
<dbReference type="SMART" id="SM00906">
    <property type="entry name" value="Fungal_trans"/>
    <property type="match status" value="1"/>
</dbReference>
<dbReference type="Proteomes" id="UP000253845">
    <property type="component" value="Unassembled WGS sequence"/>
</dbReference>
<keyword evidence="1" id="KW-0805">Transcription regulation</keyword>
<gene>
    <name evidence="6" type="ORF">M747DRAFT_320927</name>
</gene>
<evidence type="ECO:0000256" key="2">
    <source>
        <dbReference type="ARBA" id="ARBA00023163"/>
    </source>
</evidence>
<proteinExistence type="predicted"/>
<dbReference type="InterPro" id="IPR007219">
    <property type="entry name" value="XnlR_reg_dom"/>
</dbReference>
<keyword evidence="2" id="KW-0804">Transcription</keyword>
<dbReference type="EMBL" id="KZ851902">
    <property type="protein sequence ID" value="RDH24263.1"/>
    <property type="molecule type" value="Genomic_DNA"/>
</dbReference>
<dbReference type="PANTHER" id="PTHR31644:SF1">
    <property type="entry name" value="ZN(II)2CYS6 TRANSCRIPTION FACTOR (EUROFUNG)"/>
    <property type="match status" value="1"/>
</dbReference>
<dbReference type="GO" id="GO:0000981">
    <property type="term" value="F:DNA-binding transcription factor activity, RNA polymerase II-specific"/>
    <property type="evidence" value="ECO:0007669"/>
    <property type="project" value="TreeGrafter"/>
</dbReference>
<dbReference type="GO" id="GO:0003677">
    <property type="term" value="F:DNA binding"/>
    <property type="evidence" value="ECO:0007669"/>
    <property type="project" value="InterPro"/>
</dbReference>
<feature type="region of interest" description="Disordered" evidence="4">
    <location>
        <begin position="118"/>
        <end position="157"/>
    </location>
</feature>
<organism evidence="6 7">
    <name type="scientific">Aspergillus niger ATCC 13496</name>
    <dbReference type="NCBI Taxonomy" id="1353008"/>
    <lineage>
        <taxon>Eukaryota</taxon>
        <taxon>Fungi</taxon>
        <taxon>Dikarya</taxon>
        <taxon>Ascomycota</taxon>
        <taxon>Pezizomycotina</taxon>
        <taxon>Eurotiomycetes</taxon>
        <taxon>Eurotiomycetidae</taxon>
        <taxon>Eurotiales</taxon>
        <taxon>Aspergillaceae</taxon>
        <taxon>Aspergillus</taxon>
        <taxon>Aspergillus subgen. Circumdati</taxon>
    </lineage>
</organism>
<sequence length="632" mass="70945">MTRSTGLILRSILPSYIHHRRRYTEGGTLGPCSKCILEGHQCMPATSRRGGDYSRFRGRRHGHAETQPPRVSEHGETKTELQPSALHAETVGVDNDTLFRGGVRNPLEALQILAQTAATAGDDSIPSPERPSQRSDGTGRAVGKSVHHDSREQPKGSIMATEIIKEGIIDELDLEPLVQYNLLYTKDRKHLWATETFLLASVLTIATQNRPDQKHLHIRIRGYIDKLILRVTLGARSVRQVGTVEGLLLLAEWMPHLMLSQDQPYSNNFGQNSAYDEDCVAWNLIGLAVRQAYLLHLEKQSFPWEVESEPCSMRCRRRLAWIFTYLADRHISIQMGQAFWSRGPSLSTRFSTQDYPSLQPAITGGTDYASFIQAQVELTTIFGNIHDILYALKSRTLQLMLVGDYSKYLDDSAKAMEMWKGTWSNVDIPSTLCCLLTLHVMASPDARHIYAAINAARSLLQTLVEEITPSDIVKFLPVRYYLYEIYASVFLFKAYSVGAISPEESHACFTLTLQFISMLKGAATSQTHIAHRYAKLLGHLWCHGKVTPESHQGSAIQESEFTSLQQYTADAPVDSGDFLQPVNVDTDFMDAFSGSLPLDLDRSWDSGFYDETLFSSLPFFRGFRELEGGYVP</sequence>
<evidence type="ECO:0000256" key="4">
    <source>
        <dbReference type="SAM" id="MobiDB-lite"/>
    </source>
</evidence>
<evidence type="ECO:0000313" key="6">
    <source>
        <dbReference type="EMBL" id="RDH24263.1"/>
    </source>
</evidence>
<accession>A0A370CE23</accession>